<keyword evidence="4" id="KW-1185">Reference proteome</keyword>
<dbReference type="AlphaFoldDB" id="A0A5J5E4Q6"/>
<protein>
    <submittedName>
        <fullName evidence="2">Uncharacterized protein</fullName>
    </submittedName>
</protein>
<dbReference type="EMBL" id="RZNZ01000001">
    <property type="protein sequence ID" value="KAA8822612.1"/>
    <property type="molecule type" value="Genomic_DNA"/>
</dbReference>
<evidence type="ECO:0000313" key="4">
    <source>
        <dbReference type="Proteomes" id="UP000374630"/>
    </source>
</evidence>
<dbReference type="Proteomes" id="UP000374630">
    <property type="component" value="Unassembled WGS sequence"/>
</dbReference>
<accession>A0A5J5E4Q6</accession>
<evidence type="ECO:0000313" key="3">
    <source>
        <dbReference type="Proteomes" id="UP000345527"/>
    </source>
</evidence>
<reference evidence="3 4" key="1">
    <citation type="journal article" date="2019" name="Syst. Appl. Microbiol.">
        <title>Characterization of Bifidobacterium species in feaces of the Egyptian fruit bat: Description of B. vespertilionis sp. nov. and B. rousetti sp. nov.</title>
        <authorList>
            <person name="Modesto M."/>
            <person name="Satti M."/>
            <person name="Watanabe K."/>
            <person name="Puglisi E."/>
            <person name="Morelli L."/>
            <person name="Huang C.-H."/>
            <person name="Liou J.-S."/>
            <person name="Miyashita M."/>
            <person name="Tamura T."/>
            <person name="Saito S."/>
            <person name="Mori K."/>
            <person name="Huang L."/>
            <person name="Sciavilla P."/>
            <person name="Sandri C."/>
            <person name="Spiezio C."/>
            <person name="Vitali F."/>
            <person name="Cavalieri D."/>
            <person name="Perpetuini G."/>
            <person name="Tofalo R."/>
            <person name="Bonetti A."/>
            <person name="Arita M."/>
            <person name="Mattarelli P."/>
        </authorList>
    </citation>
    <scope>NUCLEOTIDE SEQUENCE [LARGE SCALE GENOMIC DNA]</scope>
    <source>
        <strain evidence="1 4">RST16</strain>
        <strain evidence="2 3">RST8</strain>
    </source>
</reference>
<dbReference type="Proteomes" id="UP000345527">
    <property type="component" value="Unassembled WGS sequence"/>
</dbReference>
<dbReference type="RefSeq" id="WP_150353509.1">
    <property type="nucleotide sequence ID" value="NZ_RZNZ01000001.1"/>
</dbReference>
<proteinExistence type="predicted"/>
<dbReference type="EMBL" id="RZOA01000004">
    <property type="protein sequence ID" value="KAA8824103.1"/>
    <property type="molecule type" value="Genomic_DNA"/>
</dbReference>
<name>A0A5J5E4Q6_9BIFI</name>
<evidence type="ECO:0000313" key="2">
    <source>
        <dbReference type="EMBL" id="KAA8824103.1"/>
    </source>
</evidence>
<evidence type="ECO:0000313" key="1">
    <source>
        <dbReference type="EMBL" id="KAA8822612.1"/>
    </source>
</evidence>
<organism evidence="2 3">
    <name type="scientific">Bifidobacterium vespertilionis</name>
    <dbReference type="NCBI Taxonomy" id="2562524"/>
    <lineage>
        <taxon>Bacteria</taxon>
        <taxon>Bacillati</taxon>
        <taxon>Actinomycetota</taxon>
        <taxon>Actinomycetes</taxon>
        <taxon>Bifidobacteriales</taxon>
        <taxon>Bifidobacteriaceae</taxon>
        <taxon>Bifidobacterium</taxon>
    </lineage>
</organism>
<comment type="caution">
    <text evidence="2">The sequence shown here is derived from an EMBL/GenBank/DDBJ whole genome shotgun (WGS) entry which is preliminary data.</text>
</comment>
<gene>
    <name evidence="2" type="ORF">EM848_02920</name>
    <name evidence="1" type="ORF">EMO90_01115</name>
</gene>
<sequence>MAEQITMVELMSDRQLFDAYGQVRGVEADREWAVNASYELREEQHVAPDRAHDALADQTAGIPRHDVASR</sequence>